<dbReference type="InterPro" id="IPR002048">
    <property type="entry name" value="EF_hand_dom"/>
</dbReference>
<keyword evidence="3" id="KW-1185">Reference proteome</keyword>
<dbReference type="AlphaFoldDB" id="A0AAW9RNH9"/>
<proteinExistence type="predicted"/>
<dbReference type="Pfam" id="PF06226">
    <property type="entry name" value="DUF1007"/>
    <property type="match status" value="1"/>
</dbReference>
<evidence type="ECO:0000313" key="3">
    <source>
        <dbReference type="Proteomes" id="UP001378188"/>
    </source>
</evidence>
<dbReference type="RefSeq" id="WP_340331586.1">
    <property type="nucleotide sequence ID" value="NZ_JAZHOF010000009.1"/>
</dbReference>
<name>A0AAW9RNH9_9HYPH</name>
<accession>A0AAW9RNH9</accession>
<dbReference type="GO" id="GO:0005509">
    <property type="term" value="F:calcium ion binding"/>
    <property type="evidence" value="ECO:0007669"/>
    <property type="project" value="InterPro"/>
</dbReference>
<gene>
    <name evidence="2" type="ORF">V3328_20540</name>
</gene>
<evidence type="ECO:0000313" key="2">
    <source>
        <dbReference type="EMBL" id="MEJ8573887.1"/>
    </source>
</evidence>
<feature type="domain" description="EF-hand" evidence="1">
    <location>
        <begin position="55"/>
        <end position="90"/>
    </location>
</feature>
<dbReference type="PROSITE" id="PS00018">
    <property type="entry name" value="EF_HAND_1"/>
    <property type="match status" value="1"/>
</dbReference>
<dbReference type="PROSITE" id="PS50222">
    <property type="entry name" value="EF_HAND_2"/>
    <property type="match status" value="1"/>
</dbReference>
<evidence type="ECO:0000259" key="1">
    <source>
        <dbReference type="PROSITE" id="PS50222"/>
    </source>
</evidence>
<dbReference type="InterPro" id="IPR010412">
    <property type="entry name" value="DUF1007"/>
</dbReference>
<protein>
    <submittedName>
        <fullName evidence="2">DUF1007 family protein</fullName>
    </submittedName>
</protein>
<dbReference type="Proteomes" id="UP001378188">
    <property type="component" value="Unassembled WGS sequence"/>
</dbReference>
<dbReference type="InterPro" id="IPR018247">
    <property type="entry name" value="EF_Hand_1_Ca_BS"/>
</dbReference>
<reference evidence="2 3" key="1">
    <citation type="submission" date="2024-02" db="EMBL/GenBank/DDBJ databases">
        <title>Genome analysis and characterization of Microbaculum marinisediminis sp. nov., isolated from marine sediment.</title>
        <authorList>
            <person name="Du Z.-J."/>
            <person name="Ye Y.-Q."/>
            <person name="Zhang Z.-R."/>
            <person name="Yuan S.-M."/>
            <person name="Zhang X.-Y."/>
        </authorList>
    </citation>
    <scope>NUCLEOTIDE SEQUENCE [LARGE SCALE GENOMIC DNA]</scope>
    <source>
        <strain evidence="2 3">SDUM1044001</strain>
    </source>
</reference>
<dbReference type="EMBL" id="JAZHOF010000009">
    <property type="protein sequence ID" value="MEJ8573887.1"/>
    <property type="molecule type" value="Genomic_DNA"/>
</dbReference>
<sequence>MQLGLPSAPATVLVISLLLAPTVGIAHPHVWVDSRSDILFNDAGSISGIRHAWTFDEMFSAYAIQGLDEDNDGKLSREELQPLAQVNVESLYEYDYFTFLGVIGVDEIYGVFQDPVDYWLDYDGVRLTLNFTLPLTEPFDPKQGETAIEVYDPTYFIDFQLAETDTVMLVNAPRGCAPQFERAEGFDPATAAMLAQIPPDVTDLPPEILGLTEINANTIRVICG</sequence>
<comment type="caution">
    <text evidence="2">The sequence shown here is derived from an EMBL/GenBank/DDBJ whole genome shotgun (WGS) entry which is preliminary data.</text>
</comment>
<organism evidence="2 3">
    <name type="scientific">Microbaculum marinum</name>
    <dbReference type="NCBI Taxonomy" id="1764581"/>
    <lineage>
        <taxon>Bacteria</taxon>
        <taxon>Pseudomonadati</taxon>
        <taxon>Pseudomonadota</taxon>
        <taxon>Alphaproteobacteria</taxon>
        <taxon>Hyphomicrobiales</taxon>
        <taxon>Tepidamorphaceae</taxon>
        <taxon>Microbaculum</taxon>
    </lineage>
</organism>